<evidence type="ECO:0000313" key="1">
    <source>
        <dbReference type="EMBL" id="EXX61523.1"/>
    </source>
</evidence>
<accession>A0A015M3V5</accession>
<dbReference type="EMBL" id="JEMT01025409">
    <property type="protein sequence ID" value="EXX61523.1"/>
    <property type="molecule type" value="Genomic_DNA"/>
</dbReference>
<protein>
    <submittedName>
        <fullName evidence="1">Uncharacterized protein</fullName>
    </submittedName>
</protein>
<evidence type="ECO:0000313" key="2">
    <source>
        <dbReference type="Proteomes" id="UP000022910"/>
    </source>
</evidence>
<name>A0A015M3V5_RHIIW</name>
<sequence length="81" mass="9296">MLIAINKFLDKLLFKLTTSWPSRPAQISQMINSLPIQLTLLKFLLKDYTIPIYSTTPLPAFVKFLHSQKALVSAYLSTQFH</sequence>
<reference evidence="1 2" key="1">
    <citation type="submission" date="2014-02" db="EMBL/GenBank/DDBJ databases">
        <title>Single nucleus genome sequencing reveals high similarity among nuclei of an endomycorrhizal fungus.</title>
        <authorList>
            <person name="Lin K."/>
            <person name="Geurts R."/>
            <person name="Zhang Z."/>
            <person name="Limpens E."/>
            <person name="Saunders D.G."/>
            <person name="Mu D."/>
            <person name="Pang E."/>
            <person name="Cao H."/>
            <person name="Cha H."/>
            <person name="Lin T."/>
            <person name="Zhou Q."/>
            <person name="Shang Y."/>
            <person name="Li Y."/>
            <person name="Ivanov S."/>
            <person name="Sharma T."/>
            <person name="Velzen R.V."/>
            <person name="Ruijter N.D."/>
            <person name="Aanen D.K."/>
            <person name="Win J."/>
            <person name="Kamoun S."/>
            <person name="Bisseling T."/>
            <person name="Huang S."/>
        </authorList>
    </citation>
    <scope>NUCLEOTIDE SEQUENCE [LARGE SCALE GENOMIC DNA]</scope>
    <source>
        <strain evidence="2">DAOM197198w</strain>
    </source>
</reference>
<gene>
    <name evidence="1" type="ORF">RirG_170400</name>
</gene>
<proteinExistence type="predicted"/>
<dbReference type="AlphaFoldDB" id="A0A015M3V5"/>
<organism evidence="1 2">
    <name type="scientific">Rhizophagus irregularis (strain DAOM 197198w)</name>
    <name type="common">Glomus intraradices</name>
    <dbReference type="NCBI Taxonomy" id="1432141"/>
    <lineage>
        <taxon>Eukaryota</taxon>
        <taxon>Fungi</taxon>
        <taxon>Fungi incertae sedis</taxon>
        <taxon>Mucoromycota</taxon>
        <taxon>Glomeromycotina</taxon>
        <taxon>Glomeromycetes</taxon>
        <taxon>Glomerales</taxon>
        <taxon>Glomeraceae</taxon>
        <taxon>Rhizophagus</taxon>
    </lineage>
</organism>
<dbReference type="Proteomes" id="UP000022910">
    <property type="component" value="Unassembled WGS sequence"/>
</dbReference>
<keyword evidence="2" id="KW-1185">Reference proteome</keyword>
<comment type="caution">
    <text evidence="1">The sequence shown here is derived from an EMBL/GenBank/DDBJ whole genome shotgun (WGS) entry which is preliminary data.</text>
</comment>
<dbReference type="HOGENOM" id="CLU_2575150_0_0_1"/>